<evidence type="ECO:0000313" key="4">
    <source>
        <dbReference type="Proteomes" id="UP000574390"/>
    </source>
</evidence>
<accession>A0A7J6S8L5</accession>
<feature type="non-terminal residue" evidence="3">
    <location>
        <position position="1"/>
    </location>
</feature>
<feature type="compositionally biased region" description="Basic and acidic residues" evidence="1">
    <location>
        <begin position="15"/>
        <end position="30"/>
    </location>
</feature>
<feature type="compositionally biased region" description="Polar residues" evidence="1">
    <location>
        <begin position="1"/>
        <end position="11"/>
    </location>
</feature>
<proteinExistence type="predicted"/>
<evidence type="ECO:0000256" key="2">
    <source>
        <dbReference type="SAM" id="Phobius"/>
    </source>
</evidence>
<keyword evidence="2" id="KW-0472">Membrane</keyword>
<organism evidence="3 4">
    <name type="scientific">Perkinsus olseni</name>
    <name type="common">Perkinsus atlanticus</name>
    <dbReference type="NCBI Taxonomy" id="32597"/>
    <lineage>
        <taxon>Eukaryota</taxon>
        <taxon>Sar</taxon>
        <taxon>Alveolata</taxon>
        <taxon>Perkinsozoa</taxon>
        <taxon>Perkinsea</taxon>
        <taxon>Perkinsida</taxon>
        <taxon>Perkinsidae</taxon>
        <taxon>Perkinsus</taxon>
    </lineage>
</organism>
<dbReference type="Proteomes" id="UP000574390">
    <property type="component" value="Unassembled WGS sequence"/>
</dbReference>
<sequence>MSAPQRPSSLPTLHGDPHHTGRSKDSRRDHGLQTRSVLLTFILAAALAYLYYIDCNLRKGWERTKIGRKMSLTDLRNERGILEARVGKLQTSHRAPVFIKGLAFNSPRHKGAIIPVAQIQRRRVTDLSYKLE</sequence>
<dbReference type="EMBL" id="JABANM010016629">
    <property type="protein sequence ID" value="KAF4729113.1"/>
    <property type="molecule type" value="Genomic_DNA"/>
</dbReference>
<name>A0A7J6S8L5_PEROL</name>
<evidence type="ECO:0000313" key="3">
    <source>
        <dbReference type="EMBL" id="KAF4729113.1"/>
    </source>
</evidence>
<dbReference type="AlphaFoldDB" id="A0A7J6S8L5"/>
<protein>
    <submittedName>
        <fullName evidence="3">Uncharacterized protein</fullName>
    </submittedName>
</protein>
<keyword evidence="2" id="KW-0812">Transmembrane</keyword>
<comment type="caution">
    <text evidence="3">The sequence shown here is derived from an EMBL/GenBank/DDBJ whole genome shotgun (WGS) entry which is preliminary data.</text>
</comment>
<feature type="region of interest" description="Disordered" evidence="1">
    <location>
        <begin position="1"/>
        <end position="30"/>
    </location>
</feature>
<keyword evidence="2" id="KW-1133">Transmembrane helix</keyword>
<gene>
    <name evidence="3" type="ORF">FOZ62_026417</name>
</gene>
<evidence type="ECO:0000256" key="1">
    <source>
        <dbReference type="SAM" id="MobiDB-lite"/>
    </source>
</evidence>
<feature type="transmembrane region" description="Helical" evidence="2">
    <location>
        <begin position="36"/>
        <end position="53"/>
    </location>
</feature>
<reference evidence="3 4" key="1">
    <citation type="submission" date="2020-04" db="EMBL/GenBank/DDBJ databases">
        <title>Perkinsus olseni comparative genomics.</title>
        <authorList>
            <person name="Bogema D.R."/>
        </authorList>
    </citation>
    <scope>NUCLEOTIDE SEQUENCE [LARGE SCALE GENOMIC DNA]</scope>
    <source>
        <strain evidence="3">ATCC PRA-205</strain>
    </source>
</reference>